<evidence type="ECO:0000256" key="3">
    <source>
        <dbReference type="ARBA" id="ARBA00022448"/>
    </source>
</evidence>
<dbReference type="RefSeq" id="WP_110390073.1">
    <property type="nucleotide sequence ID" value="NZ_QJKI01000004.1"/>
</dbReference>
<feature type="domain" description="Porin" evidence="12">
    <location>
        <begin position="8"/>
        <end position="323"/>
    </location>
</feature>
<dbReference type="AlphaFoldDB" id="A0A318KR31"/>
<evidence type="ECO:0000256" key="4">
    <source>
        <dbReference type="ARBA" id="ARBA00022452"/>
    </source>
</evidence>
<evidence type="ECO:0000256" key="10">
    <source>
        <dbReference type="ARBA" id="ARBA00023237"/>
    </source>
</evidence>
<keyword evidence="9" id="KW-0472">Membrane</keyword>
<dbReference type="CDD" id="cd00342">
    <property type="entry name" value="gram_neg_porins"/>
    <property type="match status" value="1"/>
</dbReference>
<evidence type="ECO:0000256" key="7">
    <source>
        <dbReference type="ARBA" id="ARBA00023065"/>
    </source>
</evidence>
<dbReference type="OrthoDB" id="5289162at2"/>
<dbReference type="InterPro" id="IPR023614">
    <property type="entry name" value="Porin_dom_sf"/>
</dbReference>
<dbReference type="InterPro" id="IPR002299">
    <property type="entry name" value="Porin_Neis"/>
</dbReference>
<dbReference type="GO" id="GO:0015288">
    <property type="term" value="F:porin activity"/>
    <property type="evidence" value="ECO:0007669"/>
    <property type="project" value="UniProtKB-KW"/>
</dbReference>
<sequence length="356" mass="37401">MNKKLLAAALSAAFVAPAALADVTTYGVINSSVEFAKATGATTSSQDFKSVNRVTANNSRIGFKGWEDLGNGLKAIWQVEQNVDIDTGNSSTSWANRNSYVGLEGSFGRVLLGKHDSAYKTMTIGLGTNILADTSADTCNSQAIFCRGDQRVSNTVQYYSPVVNGFSAGVSYGADETRATVGGNRANAYSLSFGGKYVNGGLAVGAGYEHRNDSVATSTGLDTDYFKLVGAYTFASATTLAAGYEHSEVDQFAKSAKKQDGFTLAVKQQLGAWGVGASYTWLGKEKNGAEGDGKAKQWVLAATYDLSKRTQVQAYATKLSNNKSANRNFGINPLNGTLSAAGADPQAIGVGIRHAF</sequence>
<accession>A0A318KR31</accession>
<dbReference type="PRINTS" id="PR00184">
    <property type="entry name" value="NEISSPPORIN"/>
</dbReference>
<feature type="chain" id="PRO_5016245791" evidence="11">
    <location>
        <begin position="22"/>
        <end position="356"/>
    </location>
</feature>
<keyword evidence="6 11" id="KW-0732">Signal</keyword>
<keyword evidence="5" id="KW-0812">Transmembrane</keyword>
<evidence type="ECO:0000256" key="11">
    <source>
        <dbReference type="SAM" id="SignalP"/>
    </source>
</evidence>
<dbReference type="InterPro" id="IPR033900">
    <property type="entry name" value="Gram_neg_porin_domain"/>
</dbReference>
<dbReference type="EMBL" id="QJKI01000004">
    <property type="protein sequence ID" value="PXX80384.1"/>
    <property type="molecule type" value="Genomic_DNA"/>
</dbReference>
<dbReference type="Pfam" id="PF13609">
    <property type="entry name" value="Porin_4"/>
    <property type="match status" value="1"/>
</dbReference>
<dbReference type="GO" id="GO:0009279">
    <property type="term" value="C:cell outer membrane"/>
    <property type="evidence" value="ECO:0007669"/>
    <property type="project" value="UniProtKB-SubCell"/>
</dbReference>
<name>A0A318KR31_9NEIS</name>
<comment type="caution">
    <text evidence="13">The sequence shown here is derived from an EMBL/GenBank/DDBJ whole genome shotgun (WGS) entry which is preliminary data.</text>
</comment>
<evidence type="ECO:0000256" key="1">
    <source>
        <dbReference type="ARBA" id="ARBA00004571"/>
    </source>
</evidence>
<evidence type="ECO:0000313" key="14">
    <source>
        <dbReference type="Proteomes" id="UP000247555"/>
    </source>
</evidence>
<keyword evidence="4" id="KW-1134">Transmembrane beta strand</keyword>
<dbReference type="PANTHER" id="PTHR34501">
    <property type="entry name" value="PROTEIN YDDL-RELATED"/>
    <property type="match status" value="1"/>
</dbReference>
<gene>
    <name evidence="13" type="ORF">DFR34_104163</name>
</gene>
<evidence type="ECO:0000256" key="8">
    <source>
        <dbReference type="ARBA" id="ARBA00023114"/>
    </source>
</evidence>
<dbReference type="SUPFAM" id="SSF56935">
    <property type="entry name" value="Porins"/>
    <property type="match status" value="1"/>
</dbReference>
<evidence type="ECO:0000256" key="6">
    <source>
        <dbReference type="ARBA" id="ARBA00022729"/>
    </source>
</evidence>
<evidence type="ECO:0000256" key="5">
    <source>
        <dbReference type="ARBA" id="ARBA00022692"/>
    </source>
</evidence>
<evidence type="ECO:0000256" key="2">
    <source>
        <dbReference type="ARBA" id="ARBA00011233"/>
    </source>
</evidence>
<keyword evidence="7" id="KW-0406">Ion transport</keyword>
<dbReference type="InterPro" id="IPR001702">
    <property type="entry name" value="Porin_Gram-ve"/>
</dbReference>
<dbReference type="InterPro" id="IPR050298">
    <property type="entry name" value="Gram-neg_bact_OMP"/>
</dbReference>
<dbReference type="PANTHER" id="PTHR34501:SF9">
    <property type="entry name" value="MAJOR OUTER MEMBRANE PROTEIN P.IA"/>
    <property type="match status" value="1"/>
</dbReference>
<evidence type="ECO:0000313" key="13">
    <source>
        <dbReference type="EMBL" id="PXX80384.1"/>
    </source>
</evidence>
<comment type="subunit">
    <text evidence="2">Homotrimer.</text>
</comment>
<comment type="subcellular location">
    <subcellularLocation>
        <location evidence="1">Cell outer membrane</location>
        <topology evidence="1">Multi-pass membrane protein</topology>
    </subcellularLocation>
</comment>
<keyword evidence="8" id="KW-0626">Porin</keyword>
<dbReference type="Gene3D" id="2.40.160.10">
    <property type="entry name" value="Porin"/>
    <property type="match status" value="1"/>
</dbReference>
<evidence type="ECO:0000256" key="9">
    <source>
        <dbReference type="ARBA" id="ARBA00023136"/>
    </source>
</evidence>
<feature type="signal peptide" evidence="11">
    <location>
        <begin position="1"/>
        <end position="21"/>
    </location>
</feature>
<dbReference type="Proteomes" id="UP000247555">
    <property type="component" value="Unassembled WGS sequence"/>
</dbReference>
<evidence type="ECO:0000259" key="12">
    <source>
        <dbReference type="Pfam" id="PF13609"/>
    </source>
</evidence>
<keyword evidence="10" id="KW-0998">Cell outer membrane</keyword>
<organism evidence="13 14">
    <name type="scientific">Rivihabitans pingtungensis</name>
    <dbReference type="NCBI Taxonomy" id="1054498"/>
    <lineage>
        <taxon>Bacteria</taxon>
        <taxon>Pseudomonadati</taxon>
        <taxon>Pseudomonadota</taxon>
        <taxon>Betaproteobacteria</taxon>
        <taxon>Neisseriales</taxon>
        <taxon>Aquaspirillaceae</taxon>
        <taxon>Rivihabitans</taxon>
    </lineage>
</organism>
<dbReference type="PRINTS" id="PR00182">
    <property type="entry name" value="ECOLNEIPORIN"/>
</dbReference>
<proteinExistence type="predicted"/>
<protein>
    <submittedName>
        <fullName evidence="13">Putative porin</fullName>
    </submittedName>
</protein>
<keyword evidence="3" id="KW-0813">Transport</keyword>
<dbReference type="GO" id="GO:0034220">
    <property type="term" value="P:monoatomic ion transmembrane transport"/>
    <property type="evidence" value="ECO:0007669"/>
    <property type="project" value="InterPro"/>
</dbReference>
<keyword evidence="14" id="KW-1185">Reference proteome</keyword>
<reference evidence="13 14" key="1">
    <citation type="submission" date="2018-05" db="EMBL/GenBank/DDBJ databases">
        <title>Genomic Encyclopedia of Type Strains, Phase IV (KMG-IV): sequencing the most valuable type-strain genomes for metagenomic binning, comparative biology and taxonomic classification.</title>
        <authorList>
            <person name="Goeker M."/>
        </authorList>
    </citation>
    <scope>NUCLEOTIDE SEQUENCE [LARGE SCALE GENOMIC DNA]</scope>
    <source>
        <strain evidence="13 14">DSM 29661</strain>
    </source>
</reference>
<dbReference type="GO" id="GO:0046930">
    <property type="term" value="C:pore complex"/>
    <property type="evidence" value="ECO:0007669"/>
    <property type="project" value="UniProtKB-KW"/>
</dbReference>